<comment type="subcellular location">
    <subcellularLocation>
        <location evidence="1">Endomembrane system</location>
        <topology evidence="1">Multi-pass membrane protein</topology>
    </subcellularLocation>
</comment>
<feature type="transmembrane region" description="Helical" evidence="8">
    <location>
        <begin position="170"/>
        <end position="190"/>
    </location>
</feature>
<evidence type="ECO:0000313" key="10">
    <source>
        <dbReference type="EMBL" id="TZG27409.1"/>
    </source>
</evidence>
<feature type="transmembrane region" description="Helical" evidence="8">
    <location>
        <begin position="82"/>
        <end position="107"/>
    </location>
</feature>
<dbReference type="RefSeq" id="WP_149521621.1">
    <property type="nucleotide sequence ID" value="NZ_VTOU01000002.1"/>
</dbReference>
<sequence>MMHIQPIFREVAALCAWLVILSVIFVPLERLFALRPNTIWRPAILQDLGYYFFNGIAAALILAIPISWAIAGSHEIMPDAYLNWVGALPIWATILATFLVGEIGFYWGHRWSHEWGPLWYFHAVHHQPTHLDFLVNTRASPVDIIFTRLCGLMPVYLLGLGNPNTSSGQIAPLLLLIGGKIWSFFIHANLRWRLGWFEKILSSPRFHHWHHARLGPINRNYAPMVPFVDKLFGTHHLPDNGSWPERYGIRTRDEEDGGKAVDDRTNAFRPSHRKS</sequence>
<evidence type="ECO:0000256" key="4">
    <source>
        <dbReference type="ARBA" id="ARBA00023002"/>
    </source>
</evidence>
<evidence type="ECO:0000256" key="2">
    <source>
        <dbReference type="ARBA" id="ARBA00022692"/>
    </source>
</evidence>
<dbReference type="AlphaFoldDB" id="A0A5D9C6V1"/>
<dbReference type="InterPro" id="IPR051689">
    <property type="entry name" value="Sterol_desaturase/TMEM195"/>
</dbReference>
<dbReference type="InterPro" id="IPR006694">
    <property type="entry name" value="Fatty_acid_hydroxylase"/>
</dbReference>
<dbReference type="PANTHER" id="PTHR21624">
    <property type="entry name" value="STEROL DESATURASE-RELATED PROTEIN"/>
    <property type="match status" value="1"/>
</dbReference>
<feature type="transmembrane region" description="Helical" evidence="8">
    <location>
        <begin position="7"/>
        <end position="28"/>
    </location>
</feature>
<accession>A0A5D9C6V1</accession>
<name>A0A5D9C6V1_9SPHN</name>
<evidence type="ECO:0000256" key="7">
    <source>
        <dbReference type="SAM" id="MobiDB-lite"/>
    </source>
</evidence>
<keyword evidence="5" id="KW-0443">Lipid metabolism</keyword>
<dbReference type="EMBL" id="VTOU01000002">
    <property type="protein sequence ID" value="TZG27409.1"/>
    <property type="molecule type" value="Genomic_DNA"/>
</dbReference>
<proteinExistence type="predicted"/>
<keyword evidence="4" id="KW-0560">Oxidoreductase</keyword>
<comment type="caution">
    <text evidence="10">The sequence shown here is derived from an EMBL/GenBank/DDBJ whole genome shotgun (WGS) entry which is preliminary data.</text>
</comment>
<evidence type="ECO:0000259" key="9">
    <source>
        <dbReference type="Pfam" id="PF04116"/>
    </source>
</evidence>
<feature type="domain" description="Fatty acid hydroxylase" evidence="9">
    <location>
        <begin position="95"/>
        <end position="234"/>
    </location>
</feature>
<dbReference type="Proteomes" id="UP000322077">
    <property type="component" value="Unassembled WGS sequence"/>
</dbReference>
<dbReference type="GO" id="GO:0008610">
    <property type="term" value="P:lipid biosynthetic process"/>
    <property type="evidence" value="ECO:0007669"/>
    <property type="project" value="InterPro"/>
</dbReference>
<gene>
    <name evidence="10" type="ORF">FYJ91_07390</name>
</gene>
<dbReference type="GO" id="GO:0050479">
    <property type="term" value="F:glyceryl-ether monooxygenase activity"/>
    <property type="evidence" value="ECO:0007669"/>
    <property type="project" value="TreeGrafter"/>
</dbReference>
<dbReference type="GO" id="GO:0016020">
    <property type="term" value="C:membrane"/>
    <property type="evidence" value="ECO:0007669"/>
    <property type="project" value="GOC"/>
</dbReference>
<evidence type="ECO:0000256" key="8">
    <source>
        <dbReference type="SAM" id="Phobius"/>
    </source>
</evidence>
<evidence type="ECO:0000256" key="3">
    <source>
        <dbReference type="ARBA" id="ARBA00022989"/>
    </source>
</evidence>
<feature type="region of interest" description="Disordered" evidence="7">
    <location>
        <begin position="243"/>
        <end position="275"/>
    </location>
</feature>
<evidence type="ECO:0000313" key="11">
    <source>
        <dbReference type="Proteomes" id="UP000322077"/>
    </source>
</evidence>
<keyword evidence="11" id="KW-1185">Reference proteome</keyword>
<dbReference type="GO" id="GO:0005506">
    <property type="term" value="F:iron ion binding"/>
    <property type="evidence" value="ECO:0007669"/>
    <property type="project" value="InterPro"/>
</dbReference>
<dbReference type="PANTHER" id="PTHR21624:SF1">
    <property type="entry name" value="ALKYLGLYCEROL MONOOXYGENASE"/>
    <property type="match status" value="1"/>
</dbReference>
<evidence type="ECO:0000256" key="6">
    <source>
        <dbReference type="ARBA" id="ARBA00023136"/>
    </source>
</evidence>
<dbReference type="GO" id="GO:0006643">
    <property type="term" value="P:membrane lipid metabolic process"/>
    <property type="evidence" value="ECO:0007669"/>
    <property type="project" value="TreeGrafter"/>
</dbReference>
<feature type="compositionally biased region" description="Basic and acidic residues" evidence="7">
    <location>
        <begin position="247"/>
        <end position="266"/>
    </location>
</feature>
<reference evidence="10 11" key="1">
    <citation type="submission" date="2019-08" db="EMBL/GenBank/DDBJ databases">
        <authorList>
            <person name="Wang G."/>
            <person name="Xu Z."/>
        </authorList>
    </citation>
    <scope>NUCLEOTIDE SEQUENCE [LARGE SCALE GENOMIC DNA]</scope>
    <source>
        <strain evidence="10 11">ZX</strain>
    </source>
</reference>
<keyword evidence="2 8" id="KW-0812">Transmembrane</keyword>
<evidence type="ECO:0000256" key="5">
    <source>
        <dbReference type="ARBA" id="ARBA00023098"/>
    </source>
</evidence>
<feature type="transmembrane region" description="Helical" evidence="8">
    <location>
        <begin position="48"/>
        <end position="70"/>
    </location>
</feature>
<keyword evidence="3 8" id="KW-1133">Transmembrane helix</keyword>
<evidence type="ECO:0000256" key="1">
    <source>
        <dbReference type="ARBA" id="ARBA00004127"/>
    </source>
</evidence>
<keyword evidence="6 8" id="KW-0472">Membrane</keyword>
<organism evidence="10 11">
    <name type="scientific">Sphingomonas montanisoli</name>
    <dbReference type="NCBI Taxonomy" id="2606412"/>
    <lineage>
        <taxon>Bacteria</taxon>
        <taxon>Pseudomonadati</taxon>
        <taxon>Pseudomonadota</taxon>
        <taxon>Alphaproteobacteria</taxon>
        <taxon>Sphingomonadales</taxon>
        <taxon>Sphingomonadaceae</taxon>
        <taxon>Sphingomonas</taxon>
    </lineage>
</organism>
<dbReference type="GO" id="GO:0012505">
    <property type="term" value="C:endomembrane system"/>
    <property type="evidence" value="ECO:0007669"/>
    <property type="project" value="UniProtKB-SubCell"/>
</dbReference>
<dbReference type="Pfam" id="PF04116">
    <property type="entry name" value="FA_hydroxylase"/>
    <property type="match status" value="1"/>
</dbReference>
<protein>
    <submittedName>
        <fullName evidence="10">Sterol desaturase family protein</fullName>
    </submittedName>
</protein>